<evidence type="ECO:0000313" key="1">
    <source>
        <dbReference type="EMBL" id="OGM54151.1"/>
    </source>
</evidence>
<protein>
    <submittedName>
        <fullName evidence="1">Uncharacterized protein</fullName>
    </submittedName>
</protein>
<proteinExistence type="predicted"/>
<reference evidence="1 2" key="1">
    <citation type="journal article" date="2016" name="Nat. Commun.">
        <title>Thousands of microbial genomes shed light on interconnected biogeochemical processes in an aquifer system.</title>
        <authorList>
            <person name="Anantharaman K."/>
            <person name="Brown C.T."/>
            <person name="Hug L.A."/>
            <person name="Sharon I."/>
            <person name="Castelle C.J."/>
            <person name="Probst A.J."/>
            <person name="Thomas B.C."/>
            <person name="Singh A."/>
            <person name="Wilkins M.J."/>
            <person name="Karaoz U."/>
            <person name="Brodie E.L."/>
            <person name="Williams K.H."/>
            <person name="Hubbard S.S."/>
            <person name="Banfield J.F."/>
        </authorList>
    </citation>
    <scope>NUCLEOTIDE SEQUENCE [LARGE SCALE GENOMIC DNA]</scope>
</reference>
<comment type="caution">
    <text evidence="1">The sequence shown here is derived from an EMBL/GenBank/DDBJ whole genome shotgun (WGS) entry which is preliminary data.</text>
</comment>
<gene>
    <name evidence="1" type="ORF">A3E44_00510</name>
</gene>
<dbReference type="EMBL" id="MGGW01000017">
    <property type="protein sequence ID" value="OGM54151.1"/>
    <property type="molecule type" value="Genomic_DNA"/>
</dbReference>
<sequence length="452" mass="51054">MSKEIEANKAVQKTLTRMLAPWTSLNGDTPSLPVFTATEVAREVQMSAPRVLQAIEARITIPCGDKALIATTLDPLINPKRVIRRARYQSRPPGGGPVQRARFQKQKAARVLPIMAKERTRIIFVSQDSVIEDPTLEIDDLGIEQLKPQESVEEIIYSSDKGPQVMKAYKQIETLGERNFVLGGDKGSLAKALLNFADGAETDFIVWNCAGFEWKKDPRSRFPKCEIVENSNESMALYYAPRIREIAKILVSLSKPEFTILLPSNEVDDSKYERLGIYSQPAAVRLSVLQETKAKIDEGFRSYTLQPHVTTWSEFLQSRGLQNNQSFYSSNGSEVLRQSPKFPKIKEEMLKSARAEFGAKGMKLDTETLLAIQTAYYSMYVGEGVAFDELARQGRNIIILNFEEMRVPQLEYLGAQGNITIITPAKAREIKAFYDWKNKKIAYRNEKLKGRI</sequence>
<name>A0A1F8AR57_9BACT</name>
<dbReference type="Proteomes" id="UP000178603">
    <property type="component" value="Unassembled WGS sequence"/>
</dbReference>
<evidence type="ECO:0000313" key="2">
    <source>
        <dbReference type="Proteomes" id="UP000178603"/>
    </source>
</evidence>
<accession>A0A1F8AR57</accession>
<organism evidence="1 2">
    <name type="scientific">Candidatus Woesebacteria bacterium RIFCSPHIGHO2_12_FULL_41_24</name>
    <dbReference type="NCBI Taxonomy" id="1802510"/>
    <lineage>
        <taxon>Bacteria</taxon>
        <taxon>Candidatus Woeseibacteriota</taxon>
    </lineage>
</organism>
<dbReference type="AlphaFoldDB" id="A0A1F8AR57"/>